<evidence type="ECO:0000256" key="12">
    <source>
        <dbReference type="NCBIfam" id="TIGR00593"/>
    </source>
</evidence>
<evidence type="ECO:0000256" key="5">
    <source>
        <dbReference type="ARBA" id="ARBA00022695"/>
    </source>
</evidence>
<feature type="domain" description="5'-3' exonuclease" evidence="14">
    <location>
        <begin position="1"/>
        <end position="263"/>
    </location>
</feature>
<evidence type="ECO:0000313" key="17">
    <source>
        <dbReference type="Proteomes" id="UP001300604"/>
    </source>
</evidence>
<evidence type="ECO:0000256" key="13">
    <source>
        <dbReference type="RuleBase" id="RU004460"/>
    </source>
</evidence>
<dbReference type="Pfam" id="PF02739">
    <property type="entry name" value="5_3_exonuc_N"/>
    <property type="match status" value="1"/>
</dbReference>
<keyword evidence="13" id="KW-0378">Hydrolase</keyword>
<keyword evidence="8 13" id="KW-0239">DNA-directed DNA polymerase</keyword>
<dbReference type="AlphaFoldDB" id="A0AA97DA05"/>
<dbReference type="SUPFAM" id="SSF47807">
    <property type="entry name" value="5' to 3' exonuclease, C-terminal subdomain"/>
    <property type="match status" value="1"/>
</dbReference>
<dbReference type="PRINTS" id="PR00868">
    <property type="entry name" value="DNAPOLI"/>
</dbReference>
<dbReference type="SUPFAM" id="SSF56672">
    <property type="entry name" value="DNA/RNA polymerases"/>
    <property type="match status" value="1"/>
</dbReference>
<dbReference type="CDD" id="cd09898">
    <property type="entry name" value="H3TH_53EXO"/>
    <property type="match status" value="1"/>
</dbReference>
<keyword evidence="13" id="KW-0269">Exonuclease</keyword>
<evidence type="ECO:0000256" key="1">
    <source>
        <dbReference type="ARBA" id="ARBA00007705"/>
    </source>
</evidence>
<dbReference type="Gene3D" id="3.40.50.1010">
    <property type="entry name" value="5'-nuclease"/>
    <property type="match status" value="1"/>
</dbReference>
<dbReference type="RefSeq" id="WP_275844117.1">
    <property type="nucleotide sequence ID" value="NZ_CP135996.1"/>
</dbReference>
<keyword evidence="4 13" id="KW-0808">Transferase</keyword>
<keyword evidence="10 13" id="KW-0234">DNA repair</keyword>
<keyword evidence="13" id="KW-0540">Nuclease</keyword>
<dbReference type="GO" id="GO:0003677">
    <property type="term" value="F:DNA binding"/>
    <property type="evidence" value="ECO:0007669"/>
    <property type="project" value="UniProtKB-UniRule"/>
</dbReference>
<dbReference type="SMART" id="SM00475">
    <property type="entry name" value="53EXOc"/>
    <property type="match status" value="1"/>
</dbReference>
<dbReference type="Pfam" id="PF00476">
    <property type="entry name" value="DNA_pol_A"/>
    <property type="match status" value="1"/>
</dbReference>
<comment type="function">
    <text evidence="13">In addition to polymerase activity, this DNA polymerase exhibits 5'-3' exonuclease activity.</text>
</comment>
<dbReference type="Gene3D" id="3.30.420.10">
    <property type="entry name" value="Ribonuclease H-like superfamily/Ribonuclease H"/>
    <property type="match status" value="1"/>
</dbReference>
<keyword evidence="9 13" id="KW-0238">DNA-binding</keyword>
<evidence type="ECO:0000256" key="2">
    <source>
        <dbReference type="ARBA" id="ARBA00012417"/>
    </source>
</evidence>
<dbReference type="InterPro" id="IPR019760">
    <property type="entry name" value="DNA-dir_DNA_pol_A_CS"/>
</dbReference>
<reference evidence="17" key="1">
    <citation type="submission" date="2024-06" db="EMBL/GenBank/DDBJ databases">
        <title>Caproicibacterium argilliputei sp. nov, a novel caproic acid producing anaerobic bacterium isolated from pit mud.</title>
        <authorList>
            <person name="Zeng C."/>
        </authorList>
    </citation>
    <scope>NUCLEOTIDE SEQUENCE [LARGE SCALE GENOMIC DNA]</scope>
    <source>
        <strain evidence="17">ZCY20-5</strain>
    </source>
</reference>
<dbReference type="EC" id="2.7.7.7" evidence="2 12"/>
<dbReference type="PANTHER" id="PTHR10133:SF27">
    <property type="entry name" value="DNA POLYMERASE NU"/>
    <property type="match status" value="1"/>
</dbReference>
<gene>
    <name evidence="13 16" type="primary">polA</name>
    <name evidence="16" type="ORF">PXC00_12790</name>
</gene>
<dbReference type="InterPro" id="IPR036279">
    <property type="entry name" value="5-3_exonuclease_C_sf"/>
</dbReference>
<evidence type="ECO:0000256" key="7">
    <source>
        <dbReference type="ARBA" id="ARBA00022763"/>
    </source>
</evidence>
<reference evidence="16 17" key="2">
    <citation type="submission" date="2024-06" db="EMBL/GenBank/DDBJ databases">
        <title>Caproicibacterium argilliputei sp. nov, a novel caproic acid producing anaerobic bacterium isolated from pit mud.</title>
        <authorList>
            <person name="Xia S."/>
        </authorList>
    </citation>
    <scope>NUCLEOTIDE SEQUENCE [LARGE SCALE GENOMIC DNA]</scope>
    <source>
        <strain evidence="16 17">ZCY20-5</strain>
    </source>
</reference>
<dbReference type="InterPro" id="IPR002298">
    <property type="entry name" value="DNA_polymerase_A"/>
</dbReference>
<dbReference type="FunFam" id="1.10.150.20:FF:000002">
    <property type="entry name" value="DNA polymerase I"/>
    <property type="match status" value="1"/>
</dbReference>
<dbReference type="GO" id="GO:0003887">
    <property type="term" value="F:DNA-directed DNA polymerase activity"/>
    <property type="evidence" value="ECO:0007669"/>
    <property type="project" value="UniProtKB-UniRule"/>
</dbReference>
<dbReference type="InterPro" id="IPR018320">
    <property type="entry name" value="DNA_polymerase_1"/>
</dbReference>
<dbReference type="CDD" id="cd08637">
    <property type="entry name" value="DNA_pol_A_pol_I_C"/>
    <property type="match status" value="1"/>
</dbReference>
<dbReference type="Proteomes" id="UP001300604">
    <property type="component" value="Chromosome"/>
</dbReference>
<dbReference type="CDD" id="cd09859">
    <property type="entry name" value="PIN_53EXO"/>
    <property type="match status" value="1"/>
</dbReference>
<dbReference type="FunFam" id="1.10.150.20:FF:000003">
    <property type="entry name" value="DNA polymerase I"/>
    <property type="match status" value="1"/>
</dbReference>
<keyword evidence="17" id="KW-1185">Reference proteome</keyword>
<dbReference type="InterPro" id="IPR008918">
    <property type="entry name" value="HhH2"/>
</dbReference>
<evidence type="ECO:0000313" key="16">
    <source>
        <dbReference type="EMBL" id="WOC32054.1"/>
    </source>
</evidence>
<evidence type="ECO:0000259" key="14">
    <source>
        <dbReference type="SMART" id="SM00475"/>
    </source>
</evidence>
<dbReference type="PANTHER" id="PTHR10133">
    <property type="entry name" value="DNA POLYMERASE I"/>
    <property type="match status" value="1"/>
</dbReference>
<accession>A0AA97DA05</accession>
<evidence type="ECO:0000256" key="4">
    <source>
        <dbReference type="ARBA" id="ARBA00022679"/>
    </source>
</evidence>
<dbReference type="FunFam" id="1.20.1060.10:FF:000001">
    <property type="entry name" value="DNA polymerase I"/>
    <property type="match status" value="1"/>
</dbReference>
<evidence type="ECO:0000256" key="11">
    <source>
        <dbReference type="ARBA" id="ARBA00049244"/>
    </source>
</evidence>
<dbReference type="InterPro" id="IPR002421">
    <property type="entry name" value="5-3_exonuclease"/>
</dbReference>
<dbReference type="GO" id="GO:0006261">
    <property type="term" value="P:DNA-templated DNA replication"/>
    <property type="evidence" value="ECO:0007669"/>
    <property type="project" value="UniProtKB-UniRule"/>
</dbReference>
<protein>
    <recommendedName>
        <fullName evidence="3 12">DNA polymerase I</fullName>
        <ecNumber evidence="2 12">2.7.7.7</ecNumber>
    </recommendedName>
</protein>
<dbReference type="InterPro" id="IPR020045">
    <property type="entry name" value="DNA_polI_H3TH"/>
</dbReference>
<dbReference type="NCBIfam" id="NF004397">
    <property type="entry name" value="PRK05755.1"/>
    <property type="match status" value="1"/>
</dbReference>
<evidence type="ECO:0000256" key="9">
    <source>
        <dbReference type="ARBA" id="ARBA00023125"/>
    </source>
</evidence>
<comment type="subunit">
    <text evidence="13">Single-chain monomer with multiple functions.</text>
</comment>
<dbReference type="InterPro" id="IPR001098">
    <property type="entry name" value="DNA-dir_DNA_pol_A_palm_dom"/>
</dbReference>
<dbReference type="Gene3D" id="1.10.150.20">
    <property type="entry name" value="5' to 3' exonuclease, C-terminal subdomain"/>
    <property type="match status" value="2"/>
</dbReference>
<evidence type="ECO:0000256" key="3">
    <source>
        <dbReference type="ARBA" id="ARBA00020311"/>
    </source>
</evidence>
<keyword evidence="7 13" id="KW-0227">DNA damage</keyword>
<comment type="similarity">
    <text evidence="1 13">Belongs to the DNA polymerase type-A family.</text>
</comment>
<dbReference type="KEGG" id="carl:PXC00_12790"/>
<dbReference type="EMBL" id="CP135996">
    <property type="protein sequence ID" value="WOC32054.1"/>
    <property type="molecule type" value="Genomic_DNA"/>
</dbReference>
<comment type="catalytic activity">
    <reaction evidence="11 13">
        <text>DNA(n) + a 2'-deoxyribonucleoside 5'-triphosphate = DNA(n+1) + diphosphate</text>
        <dbReference type="Rhea" id="RHEA:22508"/>
        <dbReference type="Rhea" id="RHEA-COMP:17339"/>
        <dbReference type="Rhea" id="RHEA-COMP:17340"/>
        <dbReference type="ChEBI" id="CHEBI:33019"/>
        <dbReference type="ChEBI" id="CHEBI:61560"/>
        <dbReference type="ChEBI" id="CHEBI:173112"/>
        <dbReference type="EC" id="2.7.7.7"/>
    </reaction>
</comment>
<feature type="domain" description="DNA-directed DNA polymerase family A palm" evidence="15">
    <location>
        <begin position="627"/>
        <end position="833"/>
    </location>
</feature>
<sequence>MKLLVLDGNSILNRAFYGIKLLTTKDGLYTNGIYGFLTMLQKLEGEVQPDAVAIAFDLKAPTFRHKRYAGYKSNRHGMPEELAQQLPNLKELLTLLGYRLVTCEGYEADDILGTLGRACTEHRDTCVIATGDRDSLQLVGPYVSVRLATTKYGQPQVTLYDETRIREDYGVTPREMIEIKALQGDSSDCIPGVRGIGPKGAGDLIQKYHSIDYLYAHLDELDIRENLRQKLRDGKESAYLSQELGTICTTAPIDDDPAHYVKAPAKQAEAAALMRRLEFFKLLEKMDWGSVPAPAAETAEETPAAVHLYLHPDIDALCAALQKDGSICLLGDFSGRELQRLSVAQGGNAYLLEDPAAWKRVFALSLPCFTYDSKPLFAAAAAAGAQLNLAQDALLAAYLLNATASGYDYARLCQEYGVPLAEDVSMENVQPEDLLRADTLSGCARVCALPQLCKTLAAKIEDSGETPLLRDIEQPLARVLSHMEQTGFAVDRAGIAAYGTKLEQQVQAFQKEIWEQTGYEFNLNSPKQLGEALFDKLGLPHGKKTKSGWSTSAAVLENLRYDHPVVEMILQYRTVSKLKSTYCDGLLKVIAPDGRIHSSFNQTETRTGRISSTEPNLQNIPVRTDLGRELRRFFVAKPGCVLIDADYSQIELRVLAHVANDQNMIAAFQSGADIHRTTAAQVFHMPEEMVTPLMRSRAKAVNFGIVYGIGAFSLSKQLHIARQEADSYIKDYLQHYSGINDYMQRVVAEAKEKGYAETMFGRRRYLPELSSSNFNLRSFGERVARNMPIQGAAADIIKIAMIHVEDRLQKEGLAARLILQVHDELIVEAPEAEAETAAVLLQEEMEHAVALAVPLTADAKSGKTWYEAKA</sequence>
<dbReference type="SUPFAM" id="SSF88723">
    <property type="entry name" value="PIN domain-like"/>
    <property type="match status" value="1"/>
</dbReference>
<evidence type="ECO:0000256" key="8">
    <source>
        <dbReference type="ARBA" id="ARBA00022932"/>
    </source>
</evidence>
<dbReference type="Gene3D" id="1.20.1060.10">
    <property type="entry name" value="Taq DNA Polymerase, Chain T, domain 4"/>
    <property type="match status" value="1"/>
</dbReference>
<dbReference type="SMART" id="SM00279">
    <property type="entry name" value="HhH2"/>
    <property type="match status" value="1"/>
</dbReference>
<name>A0AA97DA05_9FIRM</name>
<dbReference type="InterPro" id="IPR036397">
    <property type="entry name" value="RNaseH_sf"/>
</dbReference>
<dbReference type="InterPro" id="IPR029060">
    <property type="entry name" value="PIN-like_dom_sf"/>
</dbReference>
<organism evidence="16 17">
    <name type="scientific">Caproicibacterium argilliputei</name>
    <dbReference type="NCBI Taxonomy" id="3030016"/>
    <lineage>
        <taxon>Bacteria</taxon>
        <taxon>Bacillati</taxon>
        <taxon>Bacillota</taxon>
        <taxon>Clostridia</taxon>
        <taxon>Eubacteriales</taxon>
        <taxon>Oscillospiraceae</taxon>
        <taxon>Caproicibacterium</taxon>
    </lineage>
</organism>
<keyword evidence="5 13" id="KW-0548">Nucleotidyltransferase</keyword>
<dbReference type="Gene3D" id="3.30.70.370">
    <property type="match status" value="1"/>
</dbReference>
<evidence type="ECO:0000256" key="6">
    <source>
        <dbReference type="ARBA" id="ARBA00022705"/>
    </source>
</evidence>
<keyword evidence="6 13" id="KW-0235">DNA replication</keyword>
<dbReference type="InterPro" id="IPR043502">
    <property type="entry name" value="DNA/RNA_pol_sf"/>
</dbReference>
<dbReference type="NCBIfam" id="TIGR00593">
    <property type="entry name" value="pola"/>
    <property type="match status" value="1"/>
</dbReference>
<dbReference type="GO" id="GO:0008409">
    <property type="term" value="F:5'-3' exonuclease activity"/>
    <property type="evidence" value="ECO:0007669"/>
    <property type="project" value="UniProtKB-UniRule"/>
</dbReference>
<dbReference type="SUPFAM" id="SSF53098">
    <property type="entry name" value="Ribonuclease H-like"/>
    <property type="match status" value="1"/>
</dbReference>
<dbReference type="SMART" id="SM00482">
    <property type="entry name" value="POLAc"/>
    <property type="match status" value="1"/>
</dbReference>
<dbReference type="Pfam" id="PF01367">
    <property type="entry name" value="5_3_exonuc"/>
    <property type="match status" value="1"/>
</dbReference>
<proteinExistence type="inferred from homology"/>
<evidence type="ECO:0000259" key="15">
    <source>
        <dbReference type="SMART" id="SM00482"/>
    </source>
</evidence>
<dbReference type="GO" id="GO:0006302">
    <property type="term" value="P:double-strand break repair"/>
    <property type="evidence" value="ECO:0007669"/>
    <property type="project" value="TreeGrafter"/>
</dbReference>
<evidence type="ECO:0000256" key="10">
    <source>
        <dbReference type="ARBA" id="ARBA00023204"/>
    </source>
</evidence>
<dbReference type="PROSITE" id="PS00447">
    <property type="entry name" value="DNA_POLYMERASE_A"/>
    <property type="match status" value="1"/>
</dbReference>
<dbReference type="InterPro" id="IPR020046">
    <property type="entry name" value="5-3_exonucl_a-hlix_arch_N"/>
</dbReference>
<dbReference type="InterPro" id="IPR012337">
    <property type="entry name" value="RNaseH-like_sf"/>
</dbReference>